<dbReference type="CDD" id="cd06981">
    <property type="entry name" value="cupin_reut_a1446"/>
    <property type="match status" value="1"/>
</dbReference>
<name>A0ABX6J075_9GAMM</name>
<dbReference type="Pfam" id="PF07883">
    <property type="entry name" value="Cupin_2"/>
    <property type="match status" value="1"/>
</dbReference>
<protein>
    <submittedName>
        <fullName evidence="2">Cupin domain-containing protein</fullName>
    </submittedName>
</protein>
<dbReference type="InterPro" id="IPR013096">
    <property type="entry name" value="Cupin_2"/>
</dbReference>
<dbReference type="EMBL" id="CP047491">
    <property type="protein sequence ID" value="QHQ40450.1"/>
    <property type="molecule type" value="Genomic_DNA"/>
</dbReference>
<dbReference type="Proteomes" id="UP000464675">
    <property type="component" value="Chromosome"/>
</dbReference>
<evidence type="ECO:0000259" key="1">
    <source>
        <dbReference type="Pfam" id="PF07883"/>
    </source>
</evidence>
<sequence length="116" mass="12813">MTDNGNVFAALPDALSGEVFEELVHAGSVRIERIVSRGQQTPEGDWYDQQEHEWVIVLQGAARVILETAAGDSDESSVNEVALEAGDYLNIPAGCRHRVSWTAPDQVTIWLAVFYR</sequence>
<keyword evidence="3" id="KW-1185">Reference proteome</keyword>
<dbReference type="InterPro" id="IPR011051">
    <property type="entry name" value="RmlC_Cupin_sf"/>
</dbReference>
<feature type="domain" description="Cupin type-2" evidence="1">
    <location>
        <begin position="48"/>
        <end position="113"/>
    </location>
</feature>
<dbReference type="InterPro" id="IPR014710">
    <property type="entry name" value="RmlC-like_jellyroll"/>
</dbReference>
<reference evidence="2 3" key="1">
    <citation type="submission" date="2020-01" db="EMBL/GenBank/DDBJ databases">
        <title>The possibility of degradation of plastic by Microbulbifer hydrolyticus IRE-31.</title>
        <authorList>
            <person name="Liu L."/>
        </authorList>
    </citation>
    <scope>NUCLEOTIDE SEQUENCE [LARGE SCALE GENOMIC DNA]</scope>
    <source>
        <strain evidence="2 3">IRE-31</strain>
    </source>
</reference>
<dbReference type="Gene3D" id="2.60.120.10">
    <property type="entry name" value="Jelly Rolls"/>
    <property type="match status" value="1"/>
</dbReference>
<evidence type="ECO:0000313" key="3">
    <source>
        <dbReference type="Proteomes" id="UP000464675"/>
    </source>
</evidence>
<dbReference type="SUPFAM" id="SSF51182">
    <property type="entry name" value="RmlC-like cupins"/>
    <property type="match status" value="1"/>
</dbReference>
<evidence type="ECO:0000313" key="2">
    <source>
        <dbReference type="EMBL" id="QHQ40450.1"/>
    </source>
</evidence>
<organism evidence="2 3">
    <name type="scientific">Microbulbifer hydrolyticus</name>
    <dbReference type="NCBI Taxonomy" id="48074"/>
    <lineage>
        <taxon>Bacteria</taxon>
        <taxon>Pseudomonadati</taxon>
        <taxon>Pseudomonadota</taxon>
        <taxon>Gammaproteobacteria</taxon>
        <taxon>Cellvibrionales</taxon>
        <taxon>Microbulbiferaceae</taxon>
        <taxon>Microbulbifer</taxon>
    </lineage>
</organism>
<proteinExistence type="predicted"/>
<accession>A0ABX6J075</accession>
<gene>
    <name evidence="2" type="ORF">GTQ55_16690</name>
</gene>